<keyword evidence="2" id="KW-1185">Reference proteome</keyword>
<evidence type="ECO:0000313" key="2">
    <source>
        <dbReference type="Proteomes" id="UP000027451"/>
    </source>
</evidence>
<name>A0A656QF45_9BURK</name>
<dbReference type="AlphaFoldDB" id="A0A656QF45"/>
<gene>
    <name evidence="1" type="ORF">BG60_16640</name>
</gene>
<reference evidence="1 2" key="1">
    <citation type="submission" date="2014-03" db="EMBL/GenBank/DDBJ databases">
        <title>Draft Genome Sequences of Four Burkholderia Strains.</title>
        <authorList>
            <person name="Liu X.Y."/>
            <person name="Li C.X."/>
            <person name="Xu J.H."/>
        </authorList>
    </citation>
    <scope>NUCLEOTIDE SEQUENCE [LARGE SCALE GENOMIC DNA]</scope>
    <source>
        <strain evidence="1 2">OP-1</strain>
    </source>
</reference>
<accession>A0A656QF45</accession>
<protein>
    <submittedName>
        <fullName evidence="1">Uncharacterized protein</fullName>
    </submittedName>
</protein>
<dbReference type="Proteomes" id="UP000027451">
    <property type="component" value="Unassembled WGS sequence"/>
</dbReference>
<evidence type="ECO:0000313" key="1">
    <source>
        <dbReference type="EMBL" id="KDR27564.1"/>
    </source>
</evidence>
<proteinExistence type="predicted"/>
<comment type="caution">
    <text evidence="1">The sequence shown here is derived from an EMBL/GenBank/DDBJ whole genome shotgun (WGS) entry which is preliminary data.</text>
</comment>
<dbReference type="EMBL" id="JFHD01000024">
    <property type="protein sequence ID" value="KDR27564.1"/>
    <property type="molecule type" value="Genomic_DNA"/>
</dbReference>
<organism evidence="1 2">
    <name type="scientific">Caballeronia zhejiangensis</name>
    <dbReference type="NCBI Taxonomy" id="871203"/>
    <lineage>
        <taxon>Bacteria</taxon>
        <taxon>Pseudomonadati</taxon>
        <taxon>Pseudomonadota</taxon>
        <taxon>Betaproteobacteria</taxon>
        <taxon>Burkholderiales</taxon>
        <taxon>Burkholderiaceae</taxon>
        <taxon>Caballeronia</taxon>
    </lineage>
</organism>
<sequence>MFRAIPLSEKLPLVKEKGDLRLILEEMDFKRANTARLAEIIRGGKDEGRREMLREFLCDVLDDIWVADARTARVAAAVLTGLSRFEGGMKGYEARFGKFISDGIENNDAERSGAIESLGFNFAVVGNQGITEALQKWRIDNIMIRKKDAREDLAFLGGSEDEYEAARQRHYEERKEWMLASSHDCSRTLQWLVERGPDYYEKNEMGQELLENMIASLDWNQGLVAVAKAHLL</sequence>